<dbReference type="Pfam" id="PF11316">
    <property type="entry name" value="Rhamno_transf"/>
    <property type="match status" value="1"/>
</dbReference>
<sequence>MVPKILISTRFSFFGQSGWKSDFSTNPEMLFDVNRLNQRFWLFEKITLPSLKAQTNKDFHCFILSSNMMPEWAQVRLVESCDKYLGNENYTIRFARPGRARKFQRFALMNFAGEDPVAQVVLDDDDALSSDFVENLCTHLNSMDYSASDENLHFITFPKGYALGLRAESTRLWRHDYKFINLGLTMIGNSNQKNIFGISHRQAPKTFGFRTDGKKPMYIRTLSNVNDSHAIVRDKWSEMADWQSEKDVVERFPWLPEIQFEDYYSLPHALNTDLLQY</sequence>
<proteinExistence type="predicted"/>
<dbReference type="AlphaFoldDB" id="A0A7W6E2T5"/>
<gene>
    <name evidence="1" type="ORF">GGR95_000060</name>
</gene>
<dbReference type="EMBL" id="JACIEI010000001">
    <property type="protein sequence ID" value="MBB3992441.1"/>
    <property type="molecule type" value="Genomic_DNA"/>
</dbReference>
<reference evidence="1 2" key="1">
    <citation type="submission" date="2020-08" db="EMBL/GenBank/DDBJ databases">
        <title>Genomic Encyclopedia of Type Strains, Phase IV (KMG-IV): sequencing the most valuable type-strain genomes for metagenomic binning, comparative biology and taxonomic classification.</title>
        <authorList>
            <person name="Goeker M."/>
        </authorList>
    </citation>
    <scope>NUCLEOTIDE SEQUENCE [LARGE SCALE GENOMIC DNA]</scope>
    <source>
        <strain evidence="1 2">DSM 102234</strain>
    </source>
</reference>
<organism evidence="1 2">
    <name type="scientific">Sulfitobacter undariae</name>
    <dbReference type="NCBI Taxonomy" id="1563671"/>
    <lineage>
        <taxon>Bacteria</taxon>
        <taxon>Pseudomonadati</taxon>
        <taxon>Pseudomonadota</taxon>
        <taxon>Alphaproteobacteria</taxon>
        <taxon>Rhodobacterales</taxon>
        <taxon>Roseobacteraceae</taxon>
        <taxon>Sulfitobacter</taxon>
    </lineage>
</organism>
<accession>A0A7W6E2T5</accession>
<evidence type="ECO:0000313" key="2">
    <source>
        <dbReference type="Proteomes" id="UP000530268"/>
    </source>
</evidence>
<protein>
    <recommendedName>
        <fullName evidence="3">Rhamnosyl transferase</fullName>
    </recommendedName>
</protein>
<comment type="caution">
    <text evidence="1">The sequence shown here is derived from an EMBL/GenBank/DDBJ whole genome shotgun (WGS) entry which is preliminary data.</text>
</comment>
<evidence type="ECO:0000313" key="1">
    <source>
        <dbReference type="EMBL" id="MBB3992441.1"/>
    </source>
</evidence>
<dbReference type="Proteomes" id="UP000530268">
    <property type="component" value="Unassembled WGS sequence"/>
</dbReference>
<dbReference type="InterPro" id="IPR021466">
    <property type="entry name" value="Put_rhamnosyl_transferase"/>
</dbReference>
<name>A0A7W6E2T5_9RHOB</name>
<dbReference type="RefSeq" id="WP_184561611.1">
    <property type="nucleotide sequence ID" value="NZ_JACIEI010000001.1"/>
</dbReference>
<keyword evidence="2" id="KW-1185">Reference proteome</keyword>
<evidence type="ECO:0008006" key="3">
    <source>
        <dbReference type="Google" id="ProtNLM"/>
    </source>
</evidence>